<evidence type="ECO:0000313" key="2">
    <source>
        <dbReference type="EMBL" id="KAL3762925.1"/>
    </source>
</evidence>
<keyword evidence="3" id="KW-1185">Reference proteome</keyword>
<evidence type="ECO:0000313" key="3">
    <source>
        <dbReference type="Proteomes" id="UP001530293"/>
    </source>
</evidence>
<reference evidence="2 3" key="1">
    <citation type="submission" date="2024-10" db="EMBL/GenBank/DDBJ databases">
        <title>Updated reference genomes for cyclostephanoid diatoms.</title>
        <authorList>
            <person name="Roberts W.R."/>
            <person name="Alverson A.J."/>
        </authorList>
    </citation>
    <scope>NUCLEOTIDE SEQUENCE [LARGE SCALE GENOMIC DNA]</scope>
    <source>
        <strain evidence="2 3">AJA232-27</strain>
    </source>
</reference>
<feature type="region of interest" description="Disordered" evidence="1">
    <location>
        <begin position="1"/>
        <end position="91"/>
    </location>
</feature>
<proteinExistence type="predicted"/>
<protein>
    <submittedName>
        <fullName evidence="2">Uncharacterized protein</fullName>
    </submittedName>
</protein>
<sequence length="287" mass="31666">MLKPPPASFVQDGQHQQHQIASNMAGNRRSASSPGSHNCHNQPTTHHQHHASMNHHDQDSSHHHAAAQYQTYTPSQSQPQHQQYQAFAQEANKRHSMDLITPRATSFGYTNTNNNGHSSFPSLQNNLFQSSSHHTAHTAVAGDLLSMSRRALDYPPLPTTTKKRSATMVDGMLCGSDVGDNSTSTPGRYNNNNQHAMPQPTTPTPHNPQLNNGHHNVQNGSFIPNLQDTSCFNYTQMQSTPTTTTTSTSVSSPLVGVMGGNTDESYQNHRTIRRCLRSDSFEMMDDC</sequence>
<comment type="caution">
    <text evidence="2">The sequence shown here is derived from an EMBL/GenBank/DDBJ whole genome shotgun (WGS) entry which is preliminary data.</text>
</comment>
<dbReference type="AlphaFoldDB" id="A0ABD3MFN1"/>
<feature type="region of interest" description="Disordered" evidence="1">
    <location>
        <begin position="180"/>
        <end position="217"/>
    </location>
</feature>
<organism evidence="2 3">
    <name type="scientific">Discostella pseudostelligera</name>
    <dbReference type="NCBI Taxonomy" id="259834"/>
    <lineage>
        <taxon>Eukaryota</taxon>
        <taxon>Sar</taxon>
        <taxon>Stramenopiles</taxon>
        <taxon>Ochrophyta</taxon>
        <taxon>Bacillariophyta</taxon>
        <taxon>Coscinodiscophyceae</taxon>
        <taxon>Thalassiosirophycidae</taxon>
        <taxon>Stephanodiscales</taxon>
        <taxon>Stephanodiscaceae</taxon>
        <taxon>Discostella</taxon>
    </lineage>
</organism>
<dbReference type="Proteomes" id="UP001530293">
    <property type="component" value="Unassembled WGS sequence"/>
</dbReference>
<evidence type="ECO:0000256" key="1">
    <source>
        <dbReference type="SAM" id="MobiDB-lite"/>
    </source>
</evidence>
<feature type="compositionally biased region" description="Low complexity" evidence="1">
    <location>
        <begin position="66"/>
        <end position="85"/>
    </location>
</feature>
<feature type="compositionally biased region" description="Polar residues" evidence="1">
    <location>
        <begin position="11"/>
        <end position="45"/>
    </location>
</feature>
<gene>
    <name evidence="2" type="ORF">ACHAWU_001072</name>
</gene>
<name>A0ABD3MFN1_9STRA</name>
<dbReference type="EMBL" id="JALLBG020000130">
    <property type="protein sequence ID" value="KAL3762925.1"/>
    <property type="molecule type" value="Genomic_DNA"/>
</dbReference>
<accession>A0ABD3MFN1</accession>
<feature type="compositionally biased region" description="Polar residues" evidence="1">
    <location>
        <begin position="180"/>
        <end position="196"/>
    </location>
</feature>